<dbReference type="CDD" id="cd14014">
    <property type="entry name" value="STKc_PknB_like"/>
    <property type="match status" value="1"/>
</dbReference>
<keyword evidence="4" id="KW-0067">ATP-binding</keyword>
<evidence type="ECO:0000313" key="7">
    <source>
        <dbReference type="EMBL" id="GIH41960.1"/>
    </source>
</evidence>
<proteinExistence type="predicted"/>
<dbReference type="InterPro" id="IPR008271">
    <property type="entry name" value="Ser/Thr_kinase_AS"/>
</dbReference>
<dbReference type="Gene3D" id="3.30.200.20">
    <property type="entry name" value="Phosphorylase Kinase, domain 1"/>
    <property type="match status" value="1"/>
</dbReference>
<dbReference type="SUPFAM" id="SSF56112">
    <property type="entry name" value="Protein kinase-like (PK-like)"/>
    <property type="match status" value="1"/>
</dbReference>
<feature type="region of interest" description="Disordered" evidence="5">
    <location>
        <begin position="1"/>
        <end position="20"/>
    </location>
</feature>
<evidence type="ECO:0000256" key="4">
    <source>
        <dbReference type="ARBA" id="ARBA00022840"/>
    </source>
</evidence>
<protein>
    <recommendedName>
        <fullName evidence="6">Protein kinase domain-containing protein</fullName>
    </recommendedName>
</protein>
<dbReference type="Pfam" id="PF00069">
    <property type="entry name" value="Pkinase"/>
    <property type="match status" value="1"/>
</dbReference>
<evidence type="ECO:0000256" key="5">
    <source>
        <dbReference type="SAM" id="MobiDB-lite"/>
    </source>
</evidence>
<keyword evidence="2" id="KW-0547">Nucleotide-binding</keyword>
<name>A0ABQ4G4L2_9ACTN</name>
<evidence type="ECO:0000256" key="2">
    <source>
        <dbReference type="ARBA" id="ARBA00022741"/>
    </source>
</evidence>
<keyword evidence="3" id="KW-0418">Kinase</keyword>
<dbReference type="SMART" id="SM00062">
    <property type="entry name" value="PBPb"/>
    <property type="match status" value="1"/>
</dbReference>
<feature type="compositionally biased region" description="Pro residues" evidence="5">
    <location>
        <begin position="292"/>
        <end position="302"/>
    </location>
</feature>
<dbReference type="RefSeq" id="WP_204059261.1">
    <property type="nucleotide sequence ID" value="NZ_BOOC01000027.1"/>
</dbReference>
<feature type="domain" description="Protein kinase" evidence="6">
    <location>
        <begin position="18"/>
        <end position="266"/>
    </location>
</feature>
<accession>A0ABQ4G4L2</accession>
<dbReference type="PANTHER" id="PTHR43289">
    <property type="entry name" value="MITOGEN-ACTIVATED PROTEIN KINASE KINASE KINASE 20-RELATED"/>
    <property type="match status" value="1"/>
</dbReference>
<keyword evidence="8" id="KW-1185">Reference proteome</keyword>
<feature type="compositionally biased region" description="Low complexity" evidence="5">
    <location>
        <begin position="282"/>
        <end position="291"/>
    </location>
</feature>
<organism evidence="7 8">
    <name type="scientific">Microbispora corallina</name>
    <dbReference type="NCBI Taxonomy" id="83302"/>
    <lineage>
        <taxon>Bacteria</taxon>
        <taxon>Bacillati</taxon>
        <taxon>Actinomycetota</taxon>
        <taxon>Actinomycetes</taxon>
        <taxon>Streptosporangiales</taxon>
        <taxon>Streptosporangiaceae</taxon>
        <taxon>Microbispora</taxon>
    </lineage>
</organism>
<evidence type="ECO:0000256" key="3">
    <source>
        <dbReference type="ARBA" id="ARBA00022777"/>
    </source>
</evidence>
<gene>
    <name evidence="7" type="ORF">Mco01_49600</name>
</gene>
<feature type="compositionally biased region" description="Low complexity" evidence="5">
    <location>
        <begin position="416"/>
        <end position="427"/>
    </location>
</feature>
<feature type="region of interest" description="Disordered" evidence="5">
    <location>
        <begin position="282"/>
        <end position="367"/>
    </location>
</feature>
<dbReference type="InterPro" id="IPR011009">
    <property type="entry name" value="Kinase-like_dom_sf"/>
</dbReference>
<dbReference type="Gene3D" id="1.10.510.10">
    <property type="entry name" value="Transferase(Phosphotransferase) domain 1"/>
    <property type="match status" value="1"/>
</dbReference>
<feature type="compositionally biased region" description="Basic and acidic residues" evidence="5">
    <location>
        <begin position="335"/>
        <end position="350"/>
    </location>
</feature>
<dbReference type="InterPro" id="IPR001638">
    <property type="entry name" value="Solute-binding_3/MltF_N"/>
</dbReference>
<dbReference type="PROSITE" id="PS50011">
    <property type="entry name" value="PROTEIN_KINASE_DOM"/>
    <property type="match status" value="1"/>
</dbReference>
<evidence type="ECO:0000259" key="6">
    <source>
        <dbReference type="PROSITE" id="PS50011"/>
    </source>
</evidence>
<dbReference type="EMBL" id="BOOC01000027">
    <property type="protein sequence ID" value="GIH41960.1"/>
    <property type="molecule type" value="Genomic_DNA"/>
</dbReference>
<dbReference type="SUPFAM" id="SSF53850">
    <property type="entry name" value="Periplasmic binding protein-like II"/>
    <property type="match status" value="1"/>
</dbReference>
<dbReference type="Pfam" id="PF00497">
    <property type="entry name" value="SBP_bac_3"/>
    <property type="match status" value="1"/>
</dbReference>
<feature type="region of interest" description="Disordered" evidence="5">
    <location>
        <begin position="400"/>
        <end position="427"/>
    </location>
</feature>
<reference evidence="7 8" key="1">
    <citation type="submission" date="2021-01" db="EMBL/GenBank/DDBJ databases">
        <title>Whole genome shotgun sequence of Microbispora corallina NBRC 16416.</title>
        <authorList>
            <person name="Komaki H."/>
            <person name="Tamura T."/>
        </authorList>
    </citation>
    <scope>NUCLEOTIDE SEQUENCE [LARGE SCALE GENOMIC DNA]</scope>
    <source>
        <strain evidence="7 8">NBRC 16416</strain>
    </source>
</reference>
<dbReference type="Gene3D" id="3.40.190.10">
    <property type="entry name" value="Periplasmic binding protein-like II"/>
    <property type="match status" value="2"/>
</dbReference>
<keyword evidence="1" id="KW-0808">Transferase</keyword>
<dbReference type="InterPro" id="IPR000719">
    <property type="entry name" value="Prot_kinase_dom"/>
</dbReference>
<sequence>MPQISPLRPGDPPRLGPFTLSGRIGEGGQGVVYLGRDEEGRPAAVKLLHVKFSGDAIARSRFARELRAAQRVASFCTARVVAADLEGDTPYIASEYIEGQSLRERVDGSGPLAGAALERLAVGTATALTAIHQAGIVHRDFKPDNVLIALDGPRVVDFGIARIIDSTATITSRAIGTPAYMAPEQISGGTVGPPADVFAWASTIAYAATGEAVFGGESIAAVLNRILNHEIDVAALPEPLRGVVRACLSKAPEARPTADQILLRLLGRPGSGDASTVVLSEGAAHAAAPTGPADPPTGPPTGPASGSRHSTVSPGHADPPGSTPPGGAPGPGDSRGGEPPDRRGPAEAEATRPPAPGEGGRARSPRRRRWLAVLTTVVALAAGGGALAFSRFGGGAVTPRVTGPSPTAAPSPAPGTDPSTAPSATPSTAFGSVLEKAARTHRLTIGVKGDLPGVGLVSGKGFSGFDVDVAGYIARRLGVPADGITFRRIGIGERVSSLADGVVDMVVATYSYDDNKQDDVTFAGPYYTAHTDVLTVKNAPIRKLEDLAGRRMCAPQGSRSVKLIQDAVTVRAIPAENYAQCMDKLVAGEVEAVPGDDIIVAGFADRVAGLRMAVPGLRLTDQRYAVGLPRGDVRTCEAVRRAIAQMYRDGTIDDLLDKHFSEVDFKPDRDLPPPLACR</sequence>
<comment type="caution">
    <text evidence="7">The sequence shown here is derived from an EMBL/GenBank/DDBJ whole genome shotgun (WGS) entry which is preliminary data.</text>
</comment>
<dbReference type="Proteomes" id="UP000603904">
    <property type="component" value="Unassembled WGS sequence"/>
</dbReference>
<evidence type="ECO:0000313" key="8">
    <source>
        <dbReference type="Proteomes" id="UP000603904"/>
    </source>
</evidence>
<evidence type="ECO:0000256" key="1">
    <source>
        <dbReference type="ARBA" id="ARBA00022679"/>
    </source>
</evidence>
<dbReference type="PROSITE" id="PS00108">
    <property type="entry name" value="PROTEIN_KINASE_ST"/>
    <property type="match status" value="1"/>
</dbReference>
<dbReference type="PANTHER" id="PTHR43289:SF34">
    <property type="entry name" value="SERINE_THREONINE-PROTEIN KINASE YBDM-RELATED"/>
    <property type="match status" value="1"/>
</dbReference>